<dbReference type="GO" id="GO:0009328">
    <property type="term" value="C:phenylalanine-tRNA ligase complex"/>
    <property type="evidence" value="ECO:0007669"/>
    <property type="project" value="TreeGrafter"/>
</dbReference>
<comment type="subcellular location">
    <subcellularLocation>
        <location evidence="2 12">Cytoplasm</location>
    </subcellularLocation>
</comment>
<dbReference type="InterPro" id="IPR009061">
    <property type="entry name" value="DNA-bd_dom_put_sf"/>
</dbReference>
<dbReference type="InterPro" id="IPR004531">
    <property type="entry name" value="Phe-tRNA-synth_IIc_bsu_arc_euk"/>
</dbReference>
<keyword evidence="7 12" id="KW-0547">Nucleotide-binding</keyword>
<keyword evidence="9 12" id="KW-0460">Magnesium</keyword>
<dbReference type="HAMAP" id="MF_00284">
    <property type="entry name" value="Phe_tRNA_synth_beta2"/>
    <property type="match status" value="1"/>
</dbReference>
<feature type="binding site" evidence="12">
    <location>
        <position position="341"/>
    </location>
    <ligand>
        <name>Mg(2+)</name>
        <dbReference type="ChEBI" id="CHEBI:18420"/>
        <note>shared with alpha subunit</note>
    </ligand>
</feature>
<dbReference type="InterPro" id="IPR045864">
    <property type="entry name" value="aa-tRNA-synth_II/BPL/LPL"/>
</dbReference>
<dbReference type="InterPro" id="IPR045060">
    <property type="entry name" value="Phe-tRNA-ligase_IIc_bsu"/>
</dbReference>
<feature type="binding site" evidence="12">
    <location>
        <position position="347"/>
    </location>
    <ligand>
        <name>Mg(2+)</name>
        <dbReference type="ChEBI" id="CHEBI:18420"/>
        <note>shared with alpha subunit</note>
    </ligand>
</feature>
<evidence type="ECO:0000256" key="10">
    <source>
        <dbReference type="ARBA" id="ARBA00022917"/>
    </source>
</evidence>
<evidence type="ECO:0000256" key="2">
    <source>
        <dbReference type="ARBA" id="ARBA00004496"/>
    </source>
</evidence>
<dbReference type="SMART" id="SM00874">
    <property type="entry name" value="B5"/>
    <property type="match status" value="1"/>
</dbReference>
<name>A0A497JK37_9ARCH</name>
<dbReference type="GO" id="GO:0005524">
    <property type="term" value="F:ATP binding"/>
    <property type="evidence" value="ECO:0007669"/>
    <property type="project" value="UniProtKB-UniRule"/>
</dbReference>
<dbReference type="Pfam" id="PF03483">
    <property type="entry name" value="B3_4"/>
    <property type="match status" value="1"/>
</dbReference>
<evidence type="ECO:0000256" key="4">
    <source>
        <dbReference type="ARBA" id="ARBA00022490"/>
    </source>
</evidence>
<evidence type="ECO:0000259" key="13">
    <source>
        <dbReference type="PROSITE" id="PS51483"/>
    </source>
</evidence>
<keyword evidence="8 12" id="KW-0067">ATP-binding</keyword>
<keyword evidence="11 12" id="KW-0030">Aminoacyl-tRNA synthetase</keyword>
<dbReference type="Proteomes" id="UP000278031">
    <property type="component" value="Unassembled WGS sequence"/>
</dbReference>
<dbReference type="PROSITE" id="PS51483">
    <property type="entry name" value="B5"/>
    <property type="match status" value="1"/>
</dbReference>
<dbReference type="SMART" id="SM00873">
    <property type="entry name" value="B3_4"/>
    <property type="match status" value="1"/>
</dbReference>
<comment type="subunit">
    <text evidence="12">Tetramer of two alpha and two beta subunits.</text>
</comment>
<dbReference type="Pfam" id="PF17759">
    <property type="entry name" value="tRNA_synthFbeta"/>
    <property type="match status" value="1"/>
</dbReference>
<dbReference type="EC" id="6.1.1.20" evidence="12"/>
<dbReference type="GO" id="GO:0000287">
    <property type="term" value="F:magnesium ion binding"/>
    <property type="evidence" value="ECO:0007669"/>
    <property type="project" value="InterPro"/>
</dbReference>
<dbReference type="InterPro" id="IPR005147">
    <property type="entry name" value="tRNA_synthase_B5-dom"/>
</dbReference>
<dbReference type="GO" id="GO:0004826">
    <property type="term" value="F:phenylalanine-tRNA ligase activity"/>
    <property type="evidence" value="ECO:0007669"/>
    <property type="project" value="UniProtKB-UniRule"/>
</dbReference>
<evidence type="ECO:0000256" key="1">
    <source>
        <dbReference type="ARBA" id="ARBA00001946"/>
    </source>
</evidence>
<dbReference type="CDD" id="cd00769">
    <property type="entry name" value="PheRS_beta_core"/>
    <property type="match status" value="1"/>
</dbReference>
<evidence type="ECO:0000256" key="11">
    <source>
        <dbReference type="ARBA" id="ARBA00023146"/>
    </source>
</evidence>
<dbReference type="AlphaFoldDB" id="A0A497JK37"/>
<feature type="binding site" evidence="12">
    <location>
        <position position="350"/>
    </location>
    <ligand>
        <name>Mg(2+)</name>
        <dbReference type="ChEBI" id="CHEBI:18420"/>
        <note>shared with alpha subunit</note>
    </ligand>
</feature>
<evidence type="ECO:0000256" key="3">
    <source>
        <dbReference type="ARBA" id="ARBA00007438"/>
    </source>
</evidence>
<dbReference type="GO" id="GO:0006432">
    <property type="term" value="P:phenylalanyl-tRNA aminoacylation"/>
    <property type="evidence" value="ECO:0007669"/>
    <property type="project" value="UniProtKB-UniRule"/>
</dbReference>
<evidence type="ECO:0000313" key="15">
    <source>
        <dbReference type="Proteomes" id="UP000278031"/>
    </source>
</evidence>
<keyword evidence="5 12" id="KW-0436">Ligase</keyword>
<dbReference type="InterPro" id="IPR022918">
    <property type="entry name" value="Phe_tRNA_ligase_beta2_arc"/>
</dbReference>
<dbReference type="NCBIfam" id="TIGR00471">
    <property type="entry name" value="pheT_arch"/>
    <property type="match status" value="1"/>
</dbReference>
<evidence type="ECO:0000256" key="7">
    <source>
        <dbReference type="ARBA" id="ARBA00022741"/>
    </source>
</evidence>
<proteinExistence type="inferred from homology"/>
<gene>
    <name evidence="12" type="primary">pheT</name>
    <name evidence="14" type="ORF">DRO04_01970</name>
</gene>
<keyword evidence="10 12" id="KW-0648">Protein biosynthesis</keyword>
<comment type="cofactor">
    <cofactor evidence="1 12">
        <name>Mg(2+)</name>
        <dbReference type="ChEBI" id="CHEBI:18420"/>
    </cofactor>
</comment>
<keyword evidence="6 12" id="KW-0479">Metal-binding</keyword>
<dbReference type="Gene3D" id="3.50.40.10">
    <property type="entry name" value="Phenylalanyl-trna Synthetase, Chain B, domain 3"/>
    <property type="match status" value="1"/>
</dbReference>
<feature type="binding site" evidence="12">
    <location>
        <position position="351"/>
    </location>
    <ligand>
        <name>Mg(2+)</name>
        <dbReference type="ChEBI" id="CHEBI:18420"/>
        <note>shared with alpha subunit</note>
    </ligand>
</feature>
<evidence type="ECO:0000256" key="8">
    <source>
        <dbReference type="ARBA" id="ARBA00022840"/>
    </source>
</evidence>
<dbReference type="PANTHER" id="PTHR10947:SF0">
    <property type="entry name" value="PHENYLALANINE--TRNA LIGASE BETA SUBUNIT"/>
    <property type="match status" value="1"/>
</dbReference>
<accession>A0A497JK37</accession>
<evidence type="ECO:0000256" key="6">
    <source>
        <dbReference type="ARBA" id="ARBA00022723"/>
    </source>
</evidence>
<sequence length="560" mass="63678">MVEECCLKVKEMPTLELSKRDLEKLLGKKLPNEKEALEEILMLVKGEIDALEGDKIILDLKEANRPDLWSAEGIARELKRKLGLAEGIPKYDVSEARVEIFVDKNVKKVRPYIVAAVAKNVKICEDALSQLIQLQEKIANTFGRKRKEAAIGLYDFDKMAPPIYYKAFKDDEIKFVPLDFKVEMSPKEILAEHPKGKEYYSLLAETELFPIVIDSKNQVASMPPIINSEHTGKLTEKTKNVFIEVTGFNIQLIETALKIMCMALADRGAKLEAVKINYADKSIITPRFGTEEIEVSLDYAKEIFGLELSNKELEELLSRNCFEFKINGNKAIVKYADYRRDILHQIDVIEDMLISYGYNNIEAKWPKTATIGKKLALTKLIELCRKICIGLGLQEVLNYTLSSKEVQAEKMLLENEEFVELANPITASMSVFRKSLIPQMLDFLSKNKNAAMPQKIFQIGKVFSIDESRPWKVKEDVALCIMITKQELCFTDIKSYLQELCKSLGIEFKLKEVKHNSFIDGRVAKIEPLNGIIGEIHPRVLEKFKLENPGAALELFLSKV</sequence>
<evidence type="ECO:0000256" key="12">
    <source>
        <dbReference type="HAMAP-Rule" id="MF_00284"/>
    </source>
</evidence>
<dbReference type="Pfam" id="PF03484">
    <property type="entry name" value="B5"/>
    <property type="match status" value="1"/>
</dbReference>
<keyword evidence="4 12" id="KW-0963">Cytoplasm</keyword>
<dbReference type="PANTHER" id="PTHR10947">
    <property type="entry name" value="PHENYLALANYL-TRNA SYNTHETASE BETA CHAIN AND LEUCINE-RICH REPEAT-CONTAINING PROTEIN 47"/>
    <property type="match status" value="1"/>
</dbReference>
<dbReference type="EMBL" id="QMWP01000065">
    <property type="protein sequence ID" value="RLG70376.1"/>
    <property type="molecule type" value="Genomic_DNA"/>
</dbReference>
<dbReference type="GO" id="GO:0003723">
    <property type="term" value="F:RNA binding"/>
    <property type="evidence" value="ECO:0007669"/>
    <property type="project" value="InterPro"/>
</dbReference>
<organism evidence="14 15">
    <name type="scientific">Candidatus Iainarchaeum sp</name>
    <dbReference type="NCBI Taxonomy" id="3101447"/>
    <lineage>
        <taxon>Archaea</taxon>
        <taxon>Candidatus Iainarchaeota</taxon>
        <taxon>Candidatus Iainarchaeia</taxon>
        <taxon>Candidatus Iainarchaeales</taxon>
        <taxon>Candidatus Iainarchaeaceae</taxon>
        <taxon>Candidatus Iainarchaeum</taxon>
    </lineage>
</organism>
<comment type="catalytic activity">
    <reaction evidence="12">
        <text>tRNA(Phe) + L-phenylalanine + ATP = L-phenylalanyl-tRNA(Phe) + AMP + diphosphate + H(+)</text>
        <dbReference type="Rhea" id="RHEA:19413"/>
        <dbReference type="Rhea" id="RHEA-COMP:9668"/>
        <dbReference type="Rhea" id="RHEA-COMP:9699"/>
        <dbReference type="ChEBI" id="CHEBI:15378"/>
        <dbReference type="ChEBI" id="CHEBI:30616"/>
        <dbReference type="ChEBI" id="CHEBI:33019"/>
        <dbReference type="ChEBI" id="CHEBI:58095"/>
        <dbReference type="ChEBI" id="CHEBI:78442"/>
        <dbReference type="ChEBI" id="CHEBI:78531"/>
        <dbReference type="ChEBI" id="CHEBI:456215"/>
        <dbReference type="EC" id="6.1.1.20"/>
    </reaction>
</comment>
<dbReference type="Gene3D" id="3.30.56.10">
    <property type="match status" value="2"/>
</dbReference>
<dbReference type="Gene3D" id="3.30.930.10">
    <property type="entry name" value="Bira Bifunctional Protein, Domain 2"/>
    <property type="match status" value="1"/>
</dbReference>
<comment type="caution">
    <text evidence="14">The sequence shown here is derived from an EMBL/GenBank/DDBJ whole genome shotgun (WGS) entry which is preliminary data.</text>
</comment>
<dbReference type="SUPFAM" id="SSF46955">
    <property type="entry name" value="Putative DNA-binding domain"/>
    <property type="match status" value="2"/>
</dbReference>
<reference evidence="14 15" key="1">
    <citation type="submission" date="2018-06" db="EMBL/GenBank/DDBJ databases">
        <title>Extensive metabolic versatility and redundancy in microbially diverse, dynamic hydrothermal sediments.</title>
        <authorList>
            <person name="Dombrowski N."/>
            <person name="Teske A."/>
            <person name="Baker B.J."/>
        </authorList>
    </citation>
    <scope>NUCLEOTIDE SEQUENCE [LARGE SCALE GENOMIC DNA]</scope>
    <source>
        <strain evidence="14">B51_G17</strain>
    </source>
</reference>
<evidence type="ECO:0000256" key="5">
    <source>
        <dbReference type="ARBA" id="ARBA00022598"/>
    </source>
</evidence>
<evidence type="ECO:0000313" key="14">
    <source>
        <dbReference type="EMBL" id="RLG70376.1"/>
    </source>
</evidence>
<protein>
    <recommendedName>
        <fullName evidence="12">Phenylalanine--tRNA ligase beta subunit</fullName>
        <ecNumber evidence="12">6.1.1.20</ecNumber>
    </recommendedName>
    <alternativeName>
        <fullName evidence="12">Phenylalanyl-tRNA synthetase beta subunit</fullName>
        <shortName evidence="12">PheRS</shortName>
    </alternativeName>
</protein>
<comment type="similarity">
    <text evidence="3 12">Belongs to the phenylalanyl-tRNA synthetase beta subunit family. Type 2 subfamily.</text>
</comment>
<dbReference type="SUPFAM" id="SSF55681">
    <property type="entry name" value="Class II aaRS and biotin synthetases"/>
    <property type="match status" value="1"/>
</dbReference>
<dbReference type="InterPro" id="IPR020825">
    <property type="entry name" value="Phe-tRNA_synthase-like_B3/B4"/>
</dbReference>
<dbReference type="FunFam" id="3.50.40.10:FF:000003">
    <property type="entry name" value="Phenylalanine--tRNA ligase beta subunit"/>
    <property type="match status" value="1"/>
</dbReference>
<dbReference type="InterPro" id="IPR041616">
    <property type="entry name" value="PheRS_beta_core"/>
</dbReference>
<evidence type="ECO:0000256" key="9">
    <source>
        <dbReference type="ARBA" id="ARBA00022842"/>
    </source>
</evidence>
<dbReference type="InterPro" id="IPR005146">
    <property type="entry name" value="B3/B4_tRNA-bd"/>
</dbReference>
<feature type="domain" description="B5" evidence="13">
    <location>
        <begin position="288"/>
        <end position="363"/>
    </location>
</feature>